<dbReference type="InterPro" id="IPR001087">
    <property type="entry name" value="GDSL"/>
</dbReference>
<dbReference type="InterPro" id="IPR038885">
    <property type="entry name" value="PLB1"/>
</dbReference>
<proteinExistence type="predicted"/>
<name>A0A9J6BSV2_POLVA</name>
<dbReference type="PANTHER" id="PTHR21325">
    <property type="entry name" value="PHOSPHOLIPASE B, PLB1"/>
    <property type="match status" value="1"/>
</dbReference>
<dbReference type="GO" id="GO:0004620">
    <property type="term" value="F:phospholipase activity"/>
    <property type="evidence" value="ECO:0007669"/>
    <property type="project" value="InterPro"/>
</dbReference>
<evidence type="ECO:0000256" key="1">
    <source>
        <dbReference type="SAM" id="SignalP"/>
    </source>
</evidence>
<dbReference type="SUPFAM" id="SSF52266">
    <property type="entry name" value="SGNH hydrolase"/>
    <property type="match status" value="1"/>
</dbReference>
<dbReference type="PANTHER" id="PTHR21325:SF31">
    <property type="entry name" value="GH22081P-RELATED"/>
    <property type="match status" value="1"/>
</dbReference>
<dbReference type="Proteomes" id="UP001107558">
    <property type="component" value="Chromosome 3"/>
</dbReference>
<keyword evidence="3" id="KW-1185">Reference proteome</keyword>
<evidence type="ECO:0000313" key="2">
    <source>
        <dbReference type="EMBL" id="KAG5672555.1"/>
    </source>
</evidence>
<dbReference type="InterPro" id="IPR035547">
    <property type="entry name" value="Phospholipase_B"/>
</dbReference>
<dbReference type="EMBL" id="JADBJN010000003">
    <property type="protein sequence ID" value="KAG5672555.1"/>
    <property type="molecule type" value="Genomic_DNA"/>
</dbReference>
<accession>A0A9J6BSV2</accession>
<keyword evidence="1" id="KW-0732">Signal</keyword>
<gene>
    <name evidence="2" type="ORF">PVAND_002673</name>
</gene>
<feature type="signal peptide" evidence="1">
    <location>
        <begin position="1"/>
        <end position="19"/>
    </location>
</feature>
<evidence type="ECO:0000313" key="3">
    <source>
        <dbReference type="Proteomes" id="UP001107558"/>
    </source>
</evidence>
<sequence>MKLLQIFLTAITIIHFTYSQELFELTTRLDDPRLRFLFHRFRNFVFNSIGKTSYKTKGVFLQDKFPDNMPFPCDIRIGKSREQPKSIHKLRPGDISVVGALGDSLTCSTGAMAERMMELSMENRGLAWSIGGQWNWRNATTLPNILKEFNPSLIGYSFDDSFPFHKASQFNLAEIGAVSNDMPFMARALVKRIKSDRRVNFKYDWKVVTISIGGNDFCSFICLMDKPERLPDMHRISLMKTLRYLKNNLPRAFVNIVSVPHVETVMIYPGKPRSCSFIHRGECACWVGPLANVTKESRERWMKIQQRFIQVEEEVAKSEEFRRLDEFAVMYQPWSTNVSLIVDGKRDLSLLSFDCFHLSQKGNAWGGTALWNNMIEPVNKKTINWYNPLKKFNCPTREHPYIYTYDNS</sequence>
<dbReference type="AlphaFoldDB" id="A0A9J6BSV2"/>
<comment type="caution">
    <text evidence="2">The sequence shown here is derived from an EMBL/GenBank/DDBJ whole genome shotgun (WGS) entry which is preliminary data.</text>
</comment>
<dbReference type="Pfam" id="PF00657">
    <property type="entry name" value="Lipase_GDSL"/>
    <property type="match status" value="1"/>
</dbReference>
<dbReference type="CDD" id="cd01824">
    <property type="entry name" value="Phospholipase_B_like"/>
    <property type="match status" value="1"/>
</dbReference>
<dbReference type="InterPro" id="IPR036514">
    <property type="entry name" value="SGNH_hydro_sf"/>
</dbReference>
<evidence type="ECO:0008006" key="4">
    <source>
        <dbReference type="Google" id="ProtNLM"/>
    </source>
</evidence>
<dbReference type="GO" id="GO:0006644">
    <property type="term" value="P:phospholipid metabolic process"/>
    <property type="evidence" value="ECO:0007669"/>
    <property type="project" value="TreeGrafter"/>
</dbReference>
<reference evidence="2" key="1">
    <citation type="submission" date="2021-03" db="EMBL/GenBank/DDBJ databases">
        <title>Chromosome level genome of the anhydrobiotic midge Polypedilum vanderplanki.</title>
        <authorList>
            <person name="Yoshida Y."/>
            <person name="Kikawada T."/>
            <person name="Gusev O."/>
        </authorList>
    </citation>
    <scope>NUCLEOTIDE SEQUENCE</scope>
    <source>
        <strain evidence="2">NIAS01</strain>
        <tissue evidence="2">Whole body or cell culture</tissue>
    </source>
</reference>
<dbReference type="OrthoDB" id="10265800at2759"/>
<protein>
    <recommendedName>
        <fullName evidence="4">Phospholipase b</fullName>
    </recommendedName>
</protein>
<dbReference type="Gene3D" id="3.40.50.1110">
    <property type="entry name" value="SGNH hydrolase"/>
    <property type="match status" value="1"/>
</dbReference>
<feature type="chain" id="PRO_5039886436" description="Phospholipase b" evidence="1">
    <location>
        <begin position="20"/>
        <end position="408"/>
    </location>
</feature>
<organism evidence="2 3">
    <name type="scientific">Polypedilum vanderplanki</name>
    <name type="common">Sleeping chironomid midge</name>
    <dbReference type="NCBI Taxonomy" id="319348"/>
    <lineage>
        <taxon>Eukaryota</taxon>
        <taxon>Metazoa</taxon>
        <taxon>Ecdysozoa</taxon>
        <taxon>Arthropoda</taxon>
        <taxon>Hexapoda</taxon>
        <taxon>Insecta</taxon>
        <taxon>Pterygota</taxon>
        <taxon>Neoptera</taxon>
        <taxon>Endopterygota</taxon>
        <taxon>Diptera</taxon>
        <taxon>Nematocera</taxon>
        <taxon>Chironomoidea</taxon>
        <taxon>Chironomidae</taxon>
        <taxon>Chironominae</taxon>
        <taxon>Polypedilum</taxon>
        <taxon>Polypedilum</taxon>
    </lineage>
</organism>